<keyword evidence="1" id="KW-1133">Transmembrane helix</keyword>
<dbReference type="Proteomes" id="UP000479710">
    <property type="component" value="Unassembled WGS sequence"/>
</dbReference>
<dbReference type="EMBL" id="SPHZ02000004">
    <property type="protein sequence ID" value="KAF0921794.1"/>
    <property type="molecule type" value="Genomic_DNA"/>
</dbReference>
<keyword evidence="1" id="KW-0472">Membrane</keyword>
<dbReference type="AlphaFoldDB" id="A0A6G1EBG1"/>
<keyword evidence="3" id="KW-1185">Reference proteome</keyword>
<protein>
    <submittedName>
        <fullName evidence="2">Uncharacterized protein</fullName>
    </submittedName>
</protein>
<evidence type="ECO:0000256" key="1">
    <source>
        <dbReference type="SAM" id="Phobius"/>
    </source>
</evidence>
<feature type="transmembrane region" description="Helical" evidence="1">
    <location>
        <begin position="150"/>
        <end position="175"/>
    </location>
</feature>
<name>A0A6G1EBG1_9ORYZ</name>
<evidence type="ECO:0000313" key="2">
    <source>
        <dbReference type="EMBL" id="KAF0921794.1"/>
    </source>
</evidence>
<feature type="transmembrane region" description="Helical" evidence="1">
    <location>
        <begin position="181"/>
        <end position="214"/>
    </location>
</feature>
<evidence type="ECO:0000313" key="3">
    <source>
        <dbReference type="Proteomes" id="UP000479710"/>
    </source>
</evidence>
<accession>A0A6G1EBG1</accession>
<keyword evidence="1" id="KW-0812">Transmembrane</keyword>
<comment type="caution">
    <text evidence="2">The sequence shown here is derived from an EMBL/GenBank/DDBJ whole genome shotgun (WGS) entry which is preliminary data.</text>
</comment>
<sequence length="215" mass="21821">MASPIHQNLGVFQTAKLLFPRPQETTVSVAGSSTISYVFIRKDGGAVVPPAALTPLHRRVCNFSSLPPHPLAYVNCGARKKRRPPQWIKPPLGPGFPSPPLLVVFMRLFLAGGRPVPLRALNGFDWSEGESVSLHIHEETPPFSVSLPQLVAAAGAATAAVAWAVAAAVAGAAVAAVLKAAAAVVVGAAAAAVPGAAAAVAGAVAAVAACLLCYC</sequence>
<reference evidence="2 3" key="1">
    <citation type="submission" date="2019-11" db="EMBL/GenBank/DDBJ databases">
        <title>Whole genome sequence of Oryza granulata.</title>
        <authorList>
            <person name="Li W."/>
        </authorList>
    </citation>
    <scope>NUCLEOTIDE SEQUENCE [LARGE SCALE GENOMIC DNA]</scope>
    <source>
        <strain evidence="3">cv. Menghai</strain>
        <tissue evidence="2">Leaf</tissue>
    </source>
</reference>
<proteinExistence type="predicted"/>
<organism evidence="2 3">
    <name type="scientific">Oryza meyeriana var. granulata</name>
    <dbReference type="NCBI Taxonomy" id="110450"/>
    <lineage>
        <taxon>Eukaryota</taxon>
        <taxon>Viridiplantae</taxon>
        <taxon>Streptophyta</taxon>
        <taxon>Embryophyta</taxon>
        <taxon>Tracheophyta</taxon>
        <taxon>Spermatophyta</taxon>
        <taxon>Magnoliopsida</taxon>
        <taxon>Liliopsida</taxon>
        <taxon>Poales</taxon>
        <taxon>Poaceae</taxon>
        <taxon>BOP clade</taxon>
        <taxon>Oryzoideae</taxon>
        <taxon>Oryzeae</taxon>
        <taxon>Oryzinae</taxon>
        <taxon>Oryza</taxon>
        <taxon>Oryza meyeriana</taxon>
    </lineage>
</organism>
<gene>
    <name evidence="2" type="ORF">E2562_020088</name>
</gene>